<dbReference type="AlphaFoldDB" id="A0A7U3ZGL3"/>
<accession>A0A7U3ZGL3</accession>
<name>A0A7U3ZGL3_RUNSL</name>
<evidence type="ECO:0000313" key="1">
    <source>
        <dbReference type="EMBL" id="AEI46847.1"/>
    </source>
</evidence>
<protein>
    <submittedName>
        <fullName evidence="1">Uncharacterized protein</fullName>
    </submittedName>
</protein>
<dbReference type="KEGG" id="rsi:Runsl_0395"/>
<proteinExistence type="predicted"/>
<sequence length="42" mass="4598">MNIEVSCLINIGVSNIARSDVGNPDILFTIVDHVSSDEFYTV</sequence>
<reference evidence="2" key="1">
    <citation type="submission" date="2011-06" db="EMBL/GenBank/DDBJ databases">
        <title>The complete genome of chromosome of Runella slithyformis DSM 19594.</title>
        <authorList>
            <consortium name="US DOE Joint Genome Institute (JGI-PGF)"/>
            <person name="Lucas S."/>
            <person name="Han J."/>
            <person name="Lapidus A."/>
            <person name="Bruce D."/>
            <person name="Goodwin L."/>
            <person name="Pitluck S."/>
            <person name="Peters L."/>
            <person name="Kyrpides N."/>
            <person name="Mavromatis K."/>
            <person name="Ivanova N."/>
            <person name="Ovchinnikova G."/>
            <person name="Zhang X."/>
            <person name="Misra M."/>
            <person name="Detter J.C."/>
            <person name="Tapia R."/>
            <person name="Han C."/>
            <person name="Land M."/>
            <person name="Hauser L."/>
            <person name="Markowitz V."/>
            <person name="Cheng J.-F."/>
            <person name="Hugenholtz P."/>
            <person name="Woyke T."/>
            <person name="Wu D."/>
            <person name="Tindall B."/>
            <person name="Faehrich R."/>
            <person name="Brambilla E."/>
            <person name="Klenk H.-P."/>
            <person name="Eisen J.A."/>
        </authorList>
    </citation>
    <scope>NUCLEOTIDE SEQUENCE [LARGE SCALE GENOMIC DNA]</scope>
    <source>
        <strain evidence="2">ATCC 29530 / DSM 19594 / LMG 11500 / NCIMB 11436 / LSU 4</strain>
    </source>
</reference>
<dbReference type="EMBL" id="CP002859">
    <property type="protein sequence ID" value="AEI46847.1"/>
    <property type="molecule type" value="Genomic_DNA"/>
</dbReference>
<organism evidence="1 2">
    <name type="scientific">Runella slithyformis (strain ATCC 29530 / DSM 19594 / LMG 11500 / NCIMB 11436 / LSU 4)</name>
    <dbReference type="NCBI Taxonomy" id="761193"/>
    <lineage>
        <taxon>Bacteria</taxon>
        <taxon>Pseudomonadati</taxon>
        <taxon>Bacteroidota</taxon>
        <taxon>Cytophagia</taxon>
        <taxon>Cytophagales</taxon>
        <taxon>Spirosomataceae</taxon>
        <taxon>Runella</taxon>
    </lineage>
</organism>
<gene>
    <name evidence="1" type="ordered locus">Runsl_0395</name>
</gene>
<keyword evidence="2" id="KW-1185">Reference proteome</keyword>
<dbReference type="Proteomes" id="UP000000493">
    <property type="component" value="Chromosome"/>
</dbReference>
<evidence type="ECO:0000313" key="2">
    <source>
        <dbReference type="Proteomes" id="UP000000493"/>
    </source>
</evidence>
<reference evidence="1 2" key="2">
    <citation type="journal article" date="2012" name="Stand. Genomic Sci.">
        <title>Complete genome sequence of the aquatic bacterium Runella slithyformis type strain (LSU 4(T)).</title>
        <authorList>
            <person name="Copeland A."/>
            <person name="Zhang X."/>
            <person name="Misra M."/>
            <person name="Lapidus A."/>
            <person name="Nolan M."/>
            <person name="Lucas S."/>
            <person name="Deshpande S."/>
            <person name="Cheng J.F."/>
            <person name="Tapia R."/>
            <person name="Goodwin L.A."/>
            <person name="Pitluck S."/>
            <person name="Liolios K."/>
            <person name="Pagani I."/>
            <person name="Ivanova N."/>
            <person name="Mikhailova N."/>
            <person name="Pati A."/>
            <person name="Chen A."/>
            <person name="Palaniappan K."/>
            <person name="Land M."/>
            <person name="Hauser L."/>
            <person name="Pan C."/>
            <person name="Jeffries C.D."/>
            <person name="Detter J.C."/>
            <person name="Brambilla E.M."/>
            <person name="Rohde M."/>
            <person name="Djao O.D."/>
            <person name="Goker M."/>
            <person name="Sikorski J."/>
            <person name="Tindall B.J."/>
            <person name="Woyke T."/>
            <person name="Bristow J."/>
            <person name="Eisen J.A."/>
            <person name="Markowitz V."/>
            <person name="Hugenholtz P."/>
            <person name="Kyrpides N.C."/>
            <person name="Klenk H.P."/>
            <person name="Mavromatis K."/>
        </authorList>
    </citation>
    <scope>NUCLEOTIDE SEQUENCE [LARGE SCALE GENOMIC DNA]</scope>
    <source>
        <strain evidence="2">ATCC 29530 / DSM 19594 / LMG 11500 / NCIMB 11436 / LSU 4</strain>
    </source>
</reference>